<dbReference type="FunFam" id="1.10.287.70:FF:000170">
    <property type="entry name" value="Outward-rectifier potassium channel TOK1"/>
    <property type="match status" value="1"/>
</dbReference>
<dbReference type="Pfam" id="PF07885">
    <property type="entry name" value="Ion_trans_2"/>
    <property type="match status" value="2"/>
</dbReference>
<comment type="subcellular location">
    <subcellularLocation>
        <location evidence="1">Membrane</location>
        <topology evidence="1">Multi-pass membrane protein</topology>
    </subcellularLocation>
</comment>
<keyword evidence="6 10" id="KW-0472">Membrane</keyword>
<keyword evidence="7 8" id="KW-0407">Ion channel</keyword>
<feature type="region of interest" description="Disordered" evidence="9">
    <location>
        <begin position="504"/>
        <end position="541"/>
    </location>
</feature>
<keyword evidence="3 8" id="KW-0812">Transmembrane</keyword>
<proteinExistence type="inferred from homology"/>
<feature type="transmembrane region" description="Helical" evidence="10">
    <location>
        <begin position="54"/>
        <end position="78"/>
    </location>
</feature>
<comment type="caution">
    <text evidence="12">The sequence shown here is derived from an EMBL/GenBank/DDBJ whole genome shotgun (WGS) entry which is preliminary data.</text>
</comment>
<evidence type="ECO:0000256" key="2">
    <source>
        <dbReference type="ARBA" id="ARBA00022448"/>
    </source>
</evidence>
<evidence type="ECO:0000256" key="8">
    <source>
        <dbReference type="RuleBase" id="RU003857"/>
    </source>
</evidence>
<dbReference type="SUPFAM" id="SSF81324">
    <property type="entry name" value="Voltage-gated potassium channels"/>
    <property type="match status" value="2"/>
</dbReference>
<keyword evidence="4 10" id="KW-1133">Transmembrane helix</keyword>
<feature type="domain" description="Potassium channel" evidence="11">
    <location>
        <begin position="384"/>
        <end position="460"/>
    </location>
</feature>
<evidence type="ECO:0000256" key="3">
    <source>
        <dbReference type="ARBA" id="ARBA00022692"/>
    </source>
</evidence>
<keyword evidence="13" id="KW-1185">Reference proteome</keyword>
<feature type="transmembrane region" description="Helical" evidence="10">
    <location>
        <begin position="174"/>
        <end position="196"/>
    </location>
</feature>
<dbReference type="InterPro" id="IPR013099">
    <property type="entry name" value="K_chnl_dom"/>
</dbReference>
<feature type="compositionally biased region" description="Polar residues" evidence="9">
    <location>
        <begin position="531"/>
        <end position="541"/>
    </location>
</feature>
<dbReference type="Gene3D" id="1.10.287.70">
    <property type="match status" value="2"/>
</dbReference>
<feature type="domain" description="Potassium channel" evidence="11">
    <location>
        <begin position="221"/>
        <end position="294"/>
    </location>
</feature>
<evidence type="ECO:0000313" key="12">
    <source>
        <dbReference type="EMBL" id="KAF4507397.1"/>
    </source>
</evidence>
<dbReference type="PANTHER" id="PTHR11003">
    <property type="entry name" value="POTASSIUM CHANNEL, SUBFAMILY K"/>
    <property type="match status" value="1"/>
</dbReference>
<dbReference type="GO" id="GO:0005886">
    <property type="term" value="C:plasma membrane"/>
    <property type="evidence" value="ECO:0007669"/>
    <property type="project" value="TreeGrafter"/>
</dbReference>
<dbReference type="GO" id="GO:0022841">
    <property type="term" value="F:potassium ion leak channel activity"/>
    <property type="evidence" value="ECO:0007669"/>
    <property type="project" value="TreeGrafter"/>
</dbReference>
<feature type="region of interest" description="Disordered" evidence="9">
    <location>
        <begin position="621"/>
        <end position="678"/>
    </location>
</feature>
<evidence type="ECO:0000259" key="11">
    <source>
        <dbReference type="Pfam" id="PF07885"/>
    </source>
</evidence>
<accession>A0A8H4PM57</accession>
<dbReference type="AlphaFoldDB" id="A0A8H4PM57"/>
<sequence>MDHDDLGTIDRRDQAVESPAPELYRKQSEALREARFQNDDAHLDPSRWWFTSSAFPMIAGTLGPVASAFSICALVRQWRQHFPPGTDVAKAIFVPDPPWLIIINAVQLVVALISNAFLLLNMAKRVRFTIAQPITIIGWYISALCLLALDATAAGPLLVGLEHPVDEYVWSQAFYYGIWAAILYFVDASLMAVTFWGASSGHYSKDFHLTASQRTLMLQTIMFLMYLLLGALVFSKIEGWSYLDAVYWADVTLFTVGFGDFAASTNLGRALLFPYALVGVLSLGLVVSSIQSLILERGRRRLDARMEEKNRRRVIRTLARNGNEEILTPLPRELSMNTAETELDAETPGEFERRRCEFELMRKIQEKASSRRRWMAMAISTGSWILLWLVGAAVFLECEASYQRWTYFDSIYFCFVSLITIGYGDRTPVSNAGKSFFVFWSLLALPTMTVLISNAGDTVVKFVRDSTIRLGNVTILPSDEGFSGNMKHVARRLTCGRAFKDVSERMRDLERPDHTEERPPPRSSTGKGGASHSNQLSSQSGPRLLETQHNHQAALIATTTSHRRSLARVRDRLDALPTGNDLRLLLISEIQSLSKHVREAEPRRYAFEEWAWYLGLIGEDERDPDTHRKAKPKEKRRKRHKRRNKHKHHRHGQQCPEQQCPGQQYPEQQCRATPEPADQDERFKWSWVGIRSPLMGGQEESEWIMERLMDRLQESLWAAKNEDEQ</sequence>
<evidence type="ECO:0000256" key="1">
    <source>
        <dbReference type="ARBA" id="ARBA00004141"/>
    </source>
</evidence>
<gene>
    <name evidence="12" type="ORF">G6O67_006036</name>
</gene>
<comment type="similarity">
    <text evidence="8">Belongs to the two pore domain potassium channel (TC 1.A.1.8) family.</text>
</comment>
<organism evidence="12 13">
    <name type="scientific">Ophiocordyceps sinensis</name>
    <dbReference type="NCBI Taxonomy" id="72228"/>
    <lineage>
        <taxon>Eukaryota</taxon>
        <taxon>Fungi</taxon>
        <taxon>Dikarya</taxon>
        <taxon>Ascomycota</taxon>
        <taxon>Pezizomycotina</taxon>
        <taxon>Sordariomycetes</taxon>
        <taxon>Hypocreomycetidae</taxon>
        <taxon>Hypocreales</taxon>
        <taxon>Ophiocordycipitaceae</taxon>
        <taxon>Ophiocordyceps</taxon>
    </lineage>
</organism>
<dbReference type="PANTHER" id="PTHR11003:SF301">
    <property type="entry name" value="POTASSIUM CHANNEL PROTEIN"/>
    <property type="match status" value="1"/>
</dbReference>
<feature type="compositionally biased region" description="Basic and acidic residues" evidence="9">
    <location>
        <begin position="504"/>
        <end position="520"/>
    </location>
</feature>
<dbReference type="EMBL" id="JAAVMX010000006">
    <property type="protein sequence ID" value="KAF4507397.1"/>
    <property type="molecule type" value="Genomic_DNA"/>
</dbReference>
<feature type="transmembrane region" description="Helical" evidence="10">
    <location>
        <begin position="216"/>
        <end position="234"/>
    </location>
</feature>
<evidence type="ECO:0000256" key="10">
    <source>
        <dbReference type="SAM" id="Phobius"/>
    </source>
</evidence>
<feature type="transmembrane region" description="Helical" evidence="10">
    <location>
        <begin position="407"/>
        <end position="424"/>
    </location>
</feature>
<evidence type="ECO:0000256" key="9">
    <source>
        <dbReference type="SAM" id="MobiDB-lite"/>
    </source>
</evidence>
<evidence type="ECO:0000256" key="7">
    <source>
        <dbReference type="ARBA" id="ARBA00023303"/>
    </source>
</evidence>
<keyword evidence="5 8" id="KW-0406">Ion transport</keyword>
<protein>
    <recommendedName>
        <fullName evidence="11">Potassium channel domain-containing protein</fullName>
    </recommendedName>
</protein>
<evidence type="ECO:0000313" key="13">
    <source>
        <dbReference type="Proteomes" id="UP000557566"/>
    </source>
</evidence>
<dbReference type="Proteomes" id="UP000557566">
    <property type="component" value="Unassembled WGS sequence"/>
</dbReference>
<evidence type="ECO:0000256" key="5">
    <source>
        <dbReference type="ARBA" id="ARBA00023065"/>
    </source>
</evidence>
<dbReference type="GO" id="GO:0015271">
    <property type="term" value="F:outward rectifier potassium channel activity"/>
    <property type="evidence" value="ECO:0007669"/>
    <property type="project" value="TreeGrafter"/>
</dbReference>
<feature type="transmembrane region" description="Helical" evidence="10">
    <location>
        <begin position="272"/>
        <end position="295"/>
    </location>
</feature>
<dbReference type="GO" id="GO:0030322">
    <property type="term" value="P:stabilization of membrane potential"/>
    <property type="evidence" value="ECO:0007669"/>
    <property type="project" value="TreeGrafter"/>
</dbReference>
<feature type="compositionally biased region" description="Basic residues" evidence="9">
    <location>
        <begin position="628"/>
        <end position="652"/>
    </location>
</feature>
<dbReference type="InterPro" id="IPR003280">
    <property type="entry name" value="2pore_dom_K_chnl"/>
</dbReference>
<reference evidence="12 13" key="1">
    <citation type="journal article" date="2020" name="Genome Biol. Evol.">
        <title>A new high-quality draft genome assembly of the Chinese cordyceps Ophiocordyceps sinensis.</title>
        <authorList>
            <person name="Shu R."/>
            <person name="Zhang J."/>
            <person name="Meng Q."/>
            <person name="Zhang H."/>
            <person name="Zhou G."/>
            <person name="Li M."/>
            <person name="Wu P."/>
            <person name="Zhao Y."/>
            <person name="Chen C."/>
            <person name="Qin Q."/>
        </authorList>
    </citation>
    <scope>NUCLEOTIDE SEQUENCE [LARGE SCALE GENOMIC DNA]</scope>
    <source>
        <strain evidence="12 13">IOZ07</strain>
    </source>
</reference>
<feature type="transmembrane region" description="Helical" evidence="10">
    <location>
        <begin position="374"/>
        <end position="395"/>
    </location>
</feature>
<dbReference type="PRINTS" id="PR01333">
    <property type="entry name" value="2POREKCHANEL"/>
</dbReference>
<feature type="transmembrane region" description="Helical" evidence="10">
    <location>
        <begin position="98"/>
        <end position="122"/>
    </location>
</feature>
<keyword evidence="2 8" id="KW-0813">Transport</keyword>
<dbReference type="OrthoDB" id="297496at2759"/>
<evidence type="ECO:0000256" key="6">
    <source>
        <dbReference type="ARBA" id="ARBA00023136"/>
    </source>
</evidence>
<feature type="transmembrane region" description="Helical" evidence="10">
    <location>
        <begin position="436"/>
        <end position="456"/>
    </location>
</feature>
<feature type="compositionally biased region" description="Low complexity" evidence="9">
    <location>
        <begin position="653"/>
        <end position="670"/>
    </location>
</feature>
<feature type="transmembrane region" description="Helical" evidence="10">
    <location>
        <begin position="134"/>
        <end position="154"/>
    </location>
</feature>
<evidence type="ECO:0000256" key="4">
    <source>
        <dbReference type="ARBA" id="ARBA00022989"/>
    </source>
</evidence>
<name>A0A8H4PM57_9HYPO</name>